<dbReference type="NCBIfam" id="TIGR01870">
    <property type="entry name" value="cas_TM1810_Csm2"/>
    <property type="match status" value="1"/>
</dbReference>
<evidence type="ECO:0000313" key="9">
    <source>
        <dbReference type="Proteomes" id="UP000236742"/>
    </source>
</evidence>
<reference evidence="8 9" key="1">
    <citation type="submission" date="2016-10" db="EMBL/GenBank/DDBJ databases">
        <authorList>
            <person name="de Groot N.N."/>
        </authorList>
    </citation>
    <scope>NUCLEOTIDE SEQUENCE [LARGE SCALE GENOMIC DNA]</scope>
    <source>
        <strain evidence="8 9">DSM 23413</strain>
    </source>
</reference>
<dbReference type="InterPro" id="IPR010149">
    <property type="entry name" value="CRISPR-assoc_prot_Csm2_III-A"/>
</dbReference>
<evidence type="ECO:0000256" key="5">
    <source>
        <dbReference type="ARBA" id="ARBA00023118"/>
    </source>
</evidence>
<proteinExistence type="inferred from homology"/>
<evidence type="ECO:0000256" key="1">
    <source>
        <dbReference type="ARBA" id="ARBA00003640"/>
    </source>
</evidence>
<dbReference type="GO" id="GO:0051607">
    <property type="term" value="P:defense response to virus"/>
    <property type="evidence" value="ECO:0007669"/>
    <property type="project" value="UniProtKB-KW"/>
</dbReference>
<evidence type="ECO:0000256" key="3">
    <source>
        <dbReference type="ARBA" id="ARBA00016118"/>
    </source>
</evidence>
<name>A0A1H5X033_9RHOB</name>
<dbReference type="Pfam" id="PF03750">
    <property type="entry name" value="Csm2_III-A"/>
    <property type="match status" value="1"/>
</dbReference>
<gene>
    <name evidence="8" type="ORF">SAMN05421751_10995</name>
</gene>
<dbReference type="RefSeq" id="WP_104008338.1">
    <property type="nucleotide sequence ID" value="NZ_FNVD01000009.1"/>
</dbReference>
<dbReference type="AlphaFoldDB" id="A0A1H5X033"/>
<comment type="function">
    <text evidence="1">This subunit may be involved in monitoring complementarity of crRNA and target RNA.</text>
</comment>
<evidence type="ECO:0000256" key="2">
    <source>
        <dbReference type="ARBA" id="ARBA00006896"/>
    </source>
</evidence>
<evidence type="ECO:0000256" key="7">
    <source>
        <dbReference type="SAM" id="MobiDB-lite"/>
    </source>
</evidence>
<dbReference type="EMBL" id="FNVD01000009">
    <property type="protein sequence ID" value="SEG04667.1"/>
    <property type="molecule type" value="Genomic_DNA"/>
</dbReference>
<comment type="similarity">
    <text evidence="2">Belongs to the CRISPR-associated Csm2 family.</text>
</comment>
<evidence type="ECO:0000313" key="8">
    <source>
        <dbReference type="EMBL" id="SEG04667.1"/>
    </source>
</evidence>
<dbReference type="OrthoDB" id="9803002at2"/>
<protein>
    <recommendedName>
        <fullName evidence="3">CRISPR system Cms protein Csm2</fullName>
    </recommendedName>
    <alternativeName>
        <fullName evidence="6">CRISPR type III A-associated protein Csm2</fullName>
    </alternativeName>
</protein>
<dbReference type="Proteomes" id="UP000236742">
    <property type="component" value="Unassembled WGS sequence"/>
</dbReference>
<dbReference type="GO" id="GO:0003723">
    <property type="term" value="F:RNA binding"/>
    <property type="evidence" value="ECO:0007669"/>
    <property type="project" value="UniProtKB-KW"/>
</dbReference>
<evidence type="ECO:0000256" key="4">
    <source>
        <dbReference type="ARBA" id="ARBA00022884"/>
    </source>
</evidence>
<organism evidence="8 9">
    <name type="scientific">Jhaorihella thermophila</name>
    <dbReference type="NCBI Taxonomy" id="488547"/>
    <lineage>
        <taxon>Bacteria</taxon>
        <taxon>Pseudomonadati</taxon>
        <taxon>Pseudomonadota</taxon>
        <taxon>Alphaproteobacteria</taxon>
        <taxon>Rhodobacterales</taxon>
        <taxon>Paracoccaceae</taxon>
        <taxon>Jhaorihella</taxon>
    </lineage>
</organism>
<sequence length="152" mass="17391">MTTQTSTGRPKAYVTRDGTPRHELFDSEAQAEARRWEKIKSSQVRRFFGQVRADLRKIELDGEAANDEQARVAMAFLKATSAYAAAREDARKPLAEFAAHHARIVNTIGDFKVFARHFEAVVAWHRVFEEQRKKDGNARSGPARTSDNRRRY</sequence>
<accession>A0A1H5X033</accession>
<keyword evidence="4" id="KW-0694">RNA-binding</keyword>
<feature type="region of interest" description="Disordered" evidence="7">
    <location>
        <begin position="133"/>
        <end position="152"/>
    </location>
</feature>
<evidence type="ECO:0000256" key="6">
    <source>
        <dbReference type="ARBA" id="ARBA00031723"/>
    </source>
</evidence>
<keyword evidence="5" id="KW-0051">Antiviral defense</keyword>
<keyword evidence="9" id="KW-1185">Reference proteome</keyword>